<sequence>MRAVLREPAVIVWLCLLALCAGVIARTNFSADLSAFLPRSPSEQQRVLVEQLRDGLVSRLILVGIEGGDAKGRADASRKVAAKLRADKRFSAVNNGEPVGQARDERFVFEHRYQLSPAVTPERFSVAGLKDALADSLDLLSSSAGMMAKDLLPHDPTGEVTALVSQLDSGAQPSMREGVWVSRDGQRAVLLAQTASAGSDTDAQASAIAAIHDAFAAVAPSYRLSMTGPGVFAVETRDTIMRDVRWLSAASIVLIVVLLLAVYRSVPTLLLGLMPVLSGVAAGVAAVSVAFGTVHGLTLGFGTTLIGEAVDYSIYLFVQSAGVQRRESLKDWVAGFWPTIRLGVLTSICGFASMLFSGFPGLVQLGLYSIVGLATAGIVTRFVLPHLLPQGFAIRDVSHLGNLLARFAARASRLRGALAVLLLLAVAALLMQRHGLWSQELSALSPVPKASQDLDERLRADVGAPDVRYLVVVQAANEQTALERAEAVAHRLQPLVDERVIAGYESPARYLPSDAAQRARIASLPPADLLRARLAAALKDQAIRVKPVVFEPFIADADAARAQPLVRRADLQGTSMALAVDSLLTERDGRWTAMLPLRAAQGSEVEAQKIRAAVASANVPDALFVDMKAEADRLYQNYVHEDIRLSLGGFAAIVVLLVLALRSPVRAARTLAPLVAAVIVVIAALALAGKSLTILHLIGMLLIVAVGSNYALFFNYRAHAEDNAISPQTLVSLVIANLATVLGFGLLALSSVPMLKTFGLTVGPGAILALLFSAILAPRAGFRR</sequence>
<dbReference type="PANTHER" id="PTHR33406">
    <property type="entry name" value="MEMBRANE PROTEIN MJ1562-RELATED"/>
    <property type="match status" value="1"/>
</dbReference>
<dbReference type="AlphaFoldDB" id="A0A158G4D0"/>
<dbReference type="InterPro" id="IPR050545">
    <property type="entry name" value="Mycobact_MmpL"/>
</dbReference>
<reference evidence="9" key="1">
    <citation type="submission" date="2016-01" db="EMBL/GenBank/DDBJ databases">
        <authorList>
            <person name="Peeters C."/>
        </authorList>
    </citation>
    <scope>NUCLEOTIDE SEQUENCE [LARGE SCALE GENOMIC DNA]</scope>
</reference>
<evidence type="ECO:0000256" key="1">
    <source>
        <dbReference type="ARBA" id="ARBA00004651"/>
    </source>
</evidence>
<feature type="transmembrane region" description="Helical" evidence="6">
    <location>
        <begin position="270"/>
        <end position="291"/>
    </location>
</feature>
<feature type="transmembrane region" description="Helical" evidence="6">
    <location>
        <begin position="730"/>
        <end position="752"/>
    </location>
</feature>
<evidence type="ECO:0000313" key="9">
    <source>
        <dbReference type="Proteomes" id="UP000054740"/>
    </source>
</evidence>
<gene>
    <name evidence="8" type="ORF">AWB70_01539</name>
</gene>
<keyword evidence="9" id="KW-1185">Reference proteome</keyword>
<keyword evidence="3 6" id="KW-0812">Transmembrane</keyword>
<feature type="transmembrane region" description="Helical" evidence="6">
    <location>
        <begin position="246"/>
        <end position="263"/>
    </location>
</feature>
<dbReference type="GO" id="GO:0005886">
    <property type="term" value="C:plasma membrane"/>
    <property type="evidence" value="ECO:0007669"/>
    <property type="project" value="UniProtKB-SubCell"/>
</dbReference>
<keyword evidence="4 6" id="KW-1133">Transmembrane helix</keyword>
<feature type="transmembrane region" description="Helical" evidence="6">
    <location>
        <begin position="643"/>
        <end position="661"/>
    </location>
</feature>
<evidence type="ECO:0000259" key="7">
    <source>
        <dbReference type="Pfam" id="PF03176"/>
    </source>
</evidence>
<dbReference type="Proteomes" id="UP000054740">
    <property type="component" value="Unassembled WGS sequence"/>
</dbReference>
<dbReference type="InterPro" id="IPR004869">
    <property type="entry name" value="MMPL_dom"/>
</dbReference>
<feature type="transmembrane region" description="Helical" evidence="6">
    <location>
        <begin position="365"/>
        <end position="384"/>
    </location>
</feature>
<evidence type="ECO:0000256" key="2">
    <source>
        <dbReference type="ARBA" id="ARBA00022475"/>
    </source>
</evidence>
<keyword evidence="5 6" id="KW-0472">Membrane</keyword>
<proteinExistence type="predicted"/>
<feature type="transmembrane region" description="Helical" evidence="6">
    <location>
        <begin position="297"/>
        <end position="318"/>
    </location>
</feature>
<feature type="transmembrane region" description="Helical" evidence="6">
    <location>
        <begin position="339"/>
        <end position="359"/>
    </location>
</feature>
<feature type="transmembrane region" description="Helical" evidence="6">
    <location>
        <begin position="414"/>
        <end position="431"/>
    </location>
</feature>
<feature type="transmembrane region" description="Helical" evidence="6">
    <location>
        <begin position="694"/>
        <end position="718"/>
    </location>
</feature>
<protein>
    <submittedName>
        <fullName evidence="8">Exporter-like protein</fullName>
    </submittedName>
</protein>
<dbReference type="RefSeq" id="WP_053571255.1">
    <property type="nucleotide sequence ID" value="NZ_FCNY02000003.1"/>
</dbReference>
<organism evidence="8 9">
    <name type="scientific">Caballeronia cordobensis</name>
    <name type="common">Burkholderia cordobensis</name>
    <dbReference type="NCBI Taxonomy" id="1353886"/>
    <lineage>
        <taxon>Bacteria</taxon>
        <taxon>Pseudomonadati</taxon>
        <taxon>Pseudomonadota</taxon>
        <taxon>Betaproteobacteria</taxon>
        <taxon>Burkholderiales</taxon>
        <taxon>Burkholderiaceae</taxon>
        <taxon>Caballeronia</taxon>
    </lineage>
</organism>
<accession>A0A158G4D0</accession>
<evidence type="ECO:0000256" key="4">
    <source>
        <dbReference type="ARBA" id="ARBA00022989"/>
    </source>
</evidence>
<dbReference type="Gene3D" id="1.20.1640.10">
    <property type="entry name" value="Multidrug efflux transporter AcrB transmembrane domain"/>
    <property type="match status" value="2"/>
</dbReference>
<feature type="domain" description="Membrane transport protein MMPL" evidence="7">
    <location>
        <begin position="582"/>
        <end position="776"/>
    </location>
</feature>
<dbReference type="PANTHER" id="PTHR33406:SF13">
    <property type="entry name" value="MEMBRANE PROTEIN YDFJ"/>
    <property type="match status" value="1"/>
</dbReference>
<evidence type="ECO:0000313" key="8">
    <source>
        <dbReference type="EMBL" id="SAL26727.1"/>
    </source>
</evidence>
<dbReference type="EMBL" id="FCNY02000003">
    <property type="protein sequence ID" value="SAL26727.1"/>
    <property type="molecule type" value="Genomic_DNA"/>
</dbReference>
<feature type="transmembrane region" description="Helical" evidence="6">
    <location>
        <begin position="668"/>
        <end position="688"/>
    </location>
</feature>
<name>A0A158G4D0_CABCO</name>
<dbReference type="Pfam" id="PF03176">
    <property type="entry name" value="MMPL"/>
    <property type="match status" value="2"/>
</dbReference>
<feature type="transmembrane region" description="Helical" evidence="6">
    <location>
        <begin position="758"/>
        <end position="777"/>
    </location>
</feature>
<evidence type="ECO:0000256" key="6">
    <source>
        <dbReference type="SAM" id="Phobius"/>
    </source>
</evidence>
<dbReference type="SUPFAM" id="SSF82866">
    <property type="entry name" value="Multidrug efflux transporter AcrB transmembrane domain"/>
    <property type="match status" value="2"/>
</dbReference>
<evidence type="ECO:0000256" key="5">
    <source>
        <dbReference type="ARBA" id="ARBA00023136"/>
    </source>
</evidence>
<comment type="subcellular location">
    <subcellularLocation>
        <location evidence="1">Cell membrane</location>
        <topology evidence="1">Multi-pass membrane protein</topology>
    </subcellularLocation>
</comment>
<evidence type="ECO:0000256" key="3">
    <source>
        <dbReference type="ARBA" id="ARBA00022692"/>
    </source>
</evidence>
<feature type="domain" description="Membrane transport protein MMPL" evidence="7">
    <location>
        <begin position="177"/>
        <end position="388"/>
    </location>
</feature>
<keyword evidence="2" id="KW-1003">Cell membrane</keyword>